<organism evidence="1">
    <name type="scientific">Arundo donax</name>
    <name type="common">Giant reed</name>
    <name type="synonym">Donax arundinaceus</name>
    <dbReference type="NCBI Taxonomy" id="35708"/>
    <lineage>
        <taxon>Eukaryota</taxon>
        <taxon>Viridiplantae</taxon>
        <taxon>Streptophyta</taxon>
        <taxon>Embryophyta</taxon>
        <taxon>Tracheophyta</taxon>
        <taxon>Spermatophyta</taxon>
        <taxon>Magnoliopsida</taxon>
        <taxon>Liliopsida</taxon>
        <taxon>Poales</taxon>
        <taxon>Poaceae</taxon>
        <taxon>PACMAD clade</taxon>
        <taxon>Arundinoideae</taxon>
        <taxon>Arundineae</taxon>
        <taxon>Arundo</taxon>
    </lineage>
</organism>
<name>A0A0A8ZYE5_ARUDO</name>
<dbReference type="EMBL" id="GBRH01256120">
    <property type="protein sequence ID" value="JAD41775.1"/>
    <property type="molecule type" value="Transcribed_RNA"/>
</dbReference>
<reference evidence="1" key="1">
    <citation type="submission" date="2014-09" db="EMBL/GenBank/DDBJ databases">
        <authorList>
            <person name="Magalhaes I.L.F."/>
            <person name="Oliveira U."/>
            <person name="Santos F.R."/>
            <person name="Vidigal T.H.D.A."/>
            <person name="Brescovit A.D."/>
            <person name="Santos A.J."/>
        </authorList>
    </citation>
    <scope>NUCLEOTIDE SEQUENCE</scope>
    <source>
        <tissue evidence="1">Shoot tissue taken approximately 20 cm above the soil surface</tissue>
    </source>
</reference>
<accession>A0A0A8ZYE5</accession>
<reference evidence="1" key="2">
    <citation type="journal article" date="2015" name="Data Brief">
        <title>Shoot transcriptome of the giant reed, Arundo donax.</title>
        <authorList>
            <person name="Barrero R.A."/>
            <person name="Guerrero F.D."/>
            <person name="Moolhuijzen P."/>
            <person name="Goolsby J.A."/>
            <person name="Tidwell J."/>
            <person name="Bellgard S.E."/>
            <person name="Bellgard M.I."/>
        </authorList>
    </citation>
    <scope>NUCLEOTIDE SEQUENCE</scope>
    <source>
        <tissue evidence="1">Shoot tissue taken approximately 20 cm above the soil surface</tissue>
    </source>
</reference>
<proteinExistence type="predicted"/>
<protein>
    <submittedName>
        <fullName evidence="1">Uncharacterized protein</fullName>
    </submittedName>
</protein>
<dbReference type="AlphaFoldDB" id="A0A0A8ZYE5"/>
<sequence>MLDATVVAVLDRRILTGK</sequence>
<evidence type="ECO:0000313" key="1">
    <source>
        <dbReference type="EMBL" id="JAD41775.1"/>
    </source>
</evidence>